<evidence type="ECO:0000313" key="4">
    <source>
        <dbReference type="Proteomes" id="UP000189703"/>
    </source>
</evidence>
<evidence type="ECO:0000256" key="3">
    <source>
        <dbReference type="SAM" id="SignalP"/>
    </source>
</evidence>
<dbReference type="InParanoid" id="A0A1U8A4J1"/>
<dbReference type="Pfam" id="PF06697">
    <property type="entry name" value="DUF1191"/>
    <property type="match status" value="1"/>
</dbReference>
<dbReference type="PANTHER" id="PTHR33512:SF14">
    <property type="entry name" value="EXPRESSED PROTEIN"/>
    <property type="match status" value="1"/>
</dbReference>
<dbReference type="FunCoup" id="A0A1U8A4J1">
    <property type="interactions" value="2144"/>
</dbReference>
<dbReference type="OrthoDB" id="1925347at2759"/>
<dbReference type="eggNOG" id="ENOG502QSPM">
    <property type="taxonomic scope" value="Eukaryota"/>
</dbReference>
<dbReference type="OMA" id="IQPGNTC"/>
<keyword evidence="4" id="KW-1185">Reference proteome</keyword>
<dbReference type="GeneID" id="104596628"/>
<dbReference type="InterPro" id="IPR010605">
    <property type="entry name" value="DUF1191"/>
</dbReference>
<dbReference type="RefSeq" id="XP_010256196.1">
    <property type="nucleotide sequence ID" value="XM_010257894.2"/>
</dbReference>
<dbReference type="Proteomes" id="UP000189703">
    <property type="component" value="Unplaced"/>
</dbReference>
<dbReference type="KEGG" id="nnu:104596628"/>
<organism evidence="4 5">
    <name type="scientific">Nelumbo nucifera</name>
    <name type="common">Sacred lotus</name>
    <dbReference type="NCBI Taxonomy" id="4432"/>
    <lineage>
        <taxon>Eukaryota</taxon>
        <taxon>Viridiplantae</taxon>
        <taxon>Streptophyta</taxon>
        <taxon>Embryophyta</taxon>
        <taxon>Tracheophyta</taxon>
        <taxon>Spermatophyta</taxon>
        <taxon>Magnoliopsida</taxon>
        <taxon>Proteales</taxon>
        <taxon>Nelumbonaceae</taxon>
        <taxon>Nelumbo</taxon>
    </lineage>
</organism>
<feature type="region of interest" description="Disordered" evidence="1">
    <location>
        <begin position="219"/>
        <end position="245"/>
    </location>
</feature>
<keyword evidence="2" id="KW-1133">Transmembrane helix</keyword>
<keyword evidence="3" id="KW-0732">Signal</keyword>
<proteinExistence type="predicted"/>
<dbReference type="STRING" id="4432.A0A1U8A4J1"/>
<dbReference type="PANTHER" id="PTHR33512">
    <property type="entry name" value="PROTEIN, PUTATIVE (DUF1191)-RELATED"/>
    <property type="match status" value="1"/>
</dbReference>
<evidence type="ECO:0000256" key="2">
    <source>
        <dbReference type="SAM" id="Phobius"/>
    </source>
</evidence>
<protein>
    <submittedName>
        <fullName evidence="5">Uncharacterized protein LOC104596628</fullName>
    </submittedName>
</protein>
<accession>A0A1U8A4J1</accession>
<keyword evidence="2" id="KW-0472">Membrane</keyword>
<dbReference type="AlphaFoldDB" id="A0A1U8A4J1"/>
<reference evidence="5" key="1">
    <citation type="submission" date="2025-08" db="UniProtKB">
        <authorList>
            <consortium name="RefSeq"/>
        </authorList>
    </citation>
    <scope>IDENTIFICATION</scope>
</reference>
<feature type="transmembrane region" description="Helical" evidence="2">
    <location>
        <begin position="249"/>
        <end position="273"/>
    </location>
</feature>
<gene>
    <name evidence="5" type="primary">LOC104596628</name>
</gene>
<keyword evidence="2" id="KW-0812">Transmembrane</keyword>
<feature type="chain" id="PRO_5010550223" evidence="3">
    <location>
        <begin position="26"/>
        <end position="323"/>
    </location>
</feature>
<name>A0A1U8A4J1_NELNU</name>
<evidence type="ECO:0000313" key="5">
    <source>
        <dbReference type="RefSeq" id="XP_010256196.1"/>
    </source>
</evidence>
<evidence type="ECO:0000256" key="1">
    <source>
        <dbReference type="SAM" id="MobiDB-lite"/>
    </source>
</evidence>
<feature type="signal peptide" evidence="3">
    <location>
        <begin position="1"/>
        <end position="25"/>
    </location>
</feature>
<sequence>MGLLRSLSMLLPLLLWIMWMSVVRAQLPVDKERAARSLDALLQDYAYRAFPSVHLRTGKLYDGEPPSNLTGIKISAMRLRSGSLRTRGVSRFKEFEIPTGVAVQPYVERLVLVYHNLGNWSLVYYPLPGYTYLAPVVGLLAYDALNLSATNLPTLDITALDDPISINFSEVKSAPSGYTAKCIWFNLQGLTEFSNVTSNNICSTKKQGHFSIVVEYTAPPSLAPESPPTGGGPNEGPGKRGNGKGKSKVWKIVGSALGGFALLVLLALLVLWVRRYKHRKRMDRMEKAAEAGEALQMASIGNTRAPVAMGTRTQPVLENEYVP</sequence>